<proteinExistence type="predicted"/>
<organism evidence="6 7">
    <name type="scientific">Nakamurella aerolata</name>
    <dbReference type="NCBI Taxonomy" id="1656892"/>
    <lineage>
        <taxon>Bacteria</taxon>
        <taxon>Bacillati</taxon>
        <taxon>Actinomycetota</taxon>
        <taxon>Actinomycetes</taxon>
        <taxon>Nakamurellales</taxon>
        <taxon>Nakamurellaceae</taxon>
        <taxon>Nakamurella</taxon>
    </lineage>
</organism>
<keyword evidence="7" id="KW-1185">Reference proteome</keyword>
<dbReference type="InterPro" id="IPR050204">
    <property type="entry name" value="AraC_XylS_family_regulators"/>
</dbReference>
<keyword evidence="2" id="KW-0238">DNA-binding</keyword>
<reference evidence="6 7" key="1">
    <citation type="submission" date="2020-05" db="EMBL/GenBank/DDBJ databases">
        <title>Nakamurella sp. DB0629 isolated from air conditioner.</title>
        <authorList>
            <person name="Kim D.H."/>
            <person name="Kim D.-U."/>
        </authorList>
    </citation>
    <scope>NUCLEOTIDE SEQUENCE [LARGE SCALE GENOMIC DNA]</scope>
    <source>
        <strain evidence="6 7">DB0629</strain>
    </source>
</reference>
<keyword evidence="3" id="KW-0804">Transcription</keyword>
<dbReference type="GO" id="GO:0043565">
    <property type="term" value="F:sequence-specific DNA binding"/>
    <property type="evidence" value="ECO:0007669"/>
    <property type="project" value="InterPro"/>
</dbReference>
<keyword evidence="1" id="KW-0805">Transcription regulation</keyword>
<dbReference type="InterPro" id="IPR035418">
    <property type="entry name" value="AraC-bd_2"/>
</dbReference>
<name>A0A849A5Z7_9ACTN</name>
<dbReference type="Gene3D" id="1.10.10.60">
    <property type="entry name" value="Homeodomain-like"/>
    <property type="match status" value="1"/>
</dbReference>
<evidence type="ECO:0000313" key="7">
    <source>
        <dbReference type="Proteomes" id="UP000562984"/>
    </source>
</evidence>
<evidence type="ECO:0000256" key="3">
    <source>
        <dbReference type="ARBA" id="ARBA00023163"/>
    </source>
</evidence>
<feature type="region of interest" description="Disordered" evidence="4">
    <location>
        <begin position="1"/>
        <end position="24"/>
    </location>
</feature>
<dbReference type="SUPFAM" id="SSF46689">
    <property type="entry name" value="Homeodomain-like"/>
    <property type="match status" value="2"/>
</dbReference>
<comment type="caution">
    <text evidence="6">The sequence shown here is derived from an EMBL/GenBank/DDBJ whole genome shotgun (WGS) entry which is preliminary data.</text>
</comment>
<evidence type="ECO:0000256" key="4">
    <source>
        <dbReference type="SAM" id="MobiDB-lite"/>
    </source>
</evidence>
<evidence type="ECO:0000259" key="5">
    <source>
        <dbReference type="PROSITE" id="PS01124"/>
    </source>
</evidence>
<evidence type="ECO:0000313" key="6">
    <source>
        <dbReference type="EMBL" id="NNG36404.1"/>
    </source>
</evidence>
<feature type="domain" description="HTH araC/xylS-type" evidence="5">
    <location>
        <begin position="236"/>
        <end position="337"/>
    </location>
</feature>
<dbReference type="Proteomes" id="UP000562984">
    <property type="component" value="Unassembled WGS sequence"/>
</dbReference>
<dbReference type="SMART" id="SM00342">
    <property type="entry name" value="HTH_ARAC"/>
    <property type="match status" value="1"/>
</dbReference>
<dbReference type="PANTHER" id="PTHR46796">
    <property type="entry name" value="HTH-TYPE TRANSCRIPTIONAL ACTIVATOR RHAS-RELATED"/>
    <property type="match status" value="1"/>
</dbReference>
<dbReference type="PROSITE" id="PS00041">
    <property type="entry name" value="HTH_ARAC_FAMILY_1"/>
    <property type="match status" value="1"/>
</dbReference>
<dbReference type="InterPro" id="IPR009057">
    <property type="entry name" value="Homeodomain-like_sf"/>
</dbReference>
<sequence length="337" mass="37210">MDEPLDGSAAEPSQPQAAHRPVQPPRVFDALIDTHDIDLSRDSTTKAYAPHDLRPFGSVEGFRFRHAVQDAGAFAWDRISYGSIVDVQPFGPLTQCYCLVQPDAGHVTVTIRGRDVVVGPGQSAMIDAAEEFTMRWHAGAVSTNLRVPVESLHSMLPDVNLGAQPVFPLQLLSAGWPARLWQLANRRLRTLSATLPQHSLTAQDAKEFLLTSLLATHAPVAVEANRRQGWGPVTVRRAERYISDHLDQPMRVPEIAAAAGCSVRTLQAAFRSTHNLTVVTYVRRRRLEHARMQLVHGEPGLLTVTEVAYRWGFSNPGRFAAAYREMFGRSPSDDLAC</sequence>
<dbReference type="PROSITE" id="PS01124">
    <property type="entry name" value="HTH_ARAC_FAMILY_2"/>
    <property type="match status" value="1"/>
</dbReference>
<evidence type="ECO:0000256" key="1">
    <source>
        <dbReference type="ARBA" id="ARBA00023015"/>
    </source>
</evidence>
<gene>
    <name evidence="6" type="ORF">HKD39_11900</name>
</gene>
<dbReference type="Pfam" id="PF12833">
    <property type="entry name" value="HTH_18"/>
    <property type="match status" value="1"/>
</dbReference>
<dbReference type="EMBL" id="JABEND010000006">
    <property type="protein sequence ID" value="NNG36404.1"/>
    <property type="molecule type" value="Genomic_DNA"/>
</dbReference>
<dbReference type="GO" id="GO:0003700">
    <property type="term" value="F:DNA-binding transcription factor activity"/>
    <property type="evidence" value="ECO:0007669"/>
    <property type="project" value="InterPro"/>
</dbReference>
<dbReference type="AlphaFoldDB" id="A0A849A5Z7"/>
<dbReference type="RefSeq" id="WP_171200096.1">
    <property type="nucleotide sequence ID" value="NZ_JABEND010000006.1"/>
</dbReference>
<dbReference type="InterPro" id="IPR018060">
    <property type="entry name" value="HTH_AraC"/>
</dbReference>
<accession>A0A849A5Z7</accession>
<evidence type="ECO:0000256" key="2">
    <source>
        <dbReference type="ARBA" id="ARBA00023125"/>
    </source>
</evidence>
<dbReference type="PANTHER" id="PTHR46796:SF6">
    <property type="entry name" value="ARAC SUBFAMILY"/>
    <property type="match status" value="1"/>
</dbReference>
<protein>
    <submittedName>
        <fullName evidence="6">AraC family transcriptional regulator</fullName>
    </submittedName>
</protein>
<dbReference type="Pfam" id="PF14525">
    <property type="entry name" value="AraC_binding_2"/>
    <property type="match status" value="1"/>
</dbReference>
<dbReference type="InterPro" id="IPR018062">
    <property type="entry name" value="HTH_AraC-typ_CS"/>
</dbReference>